<dbReference type="Pfam" id="PF00884">
    <property type="entry name" value="Sulfatase"/>
    <property type="match status" value="1"/>
</dbReference>
<dbReference type="Proteomes" id="UP000499080">
    <property type="component" value="Unassembled WGS sequence"/>
</dbReference>
<evidence type="ECO:0000256" key="2">
    <source>
        <dbReference type="ARBA" id="ARBA00008779"/>
    </source>
</evidence>
<accession>A0A4Y2FDR6</accession>
<dbReference type="InterPro" id="IPR017850">
    <property type="entry name" value="Alkaline_phosphatase_core_sf"/>
</dbReference>
<keyword evidence="4" id="KW-0106">Calcium</keyword>
<evidence type="ECO:0000256" key="5">
    <source>
        <dbReference type="ARBA" id="ARBA00023180"/>
    </source>
</evidence>
<dbReference type="EMBL" id="BGPR01173648">
    <property type="protein sequence ID" value="GBM39599.1"/>
    <property type="molecule type" value="Genomic_DNA"/>
</dbReference>
<dbReference type="OrthoDB" id="10042427at2759"/>
<dbReference type="GO" id="GO:0046872">
    <property type="term" value="F:metal ion binding"/>
    <property type="evidence" value="ECO:0007669"/>
    <property type="project" value="UniProtKB-KW"/>
</dbReference>
<evidence type="ECO:0000313" key="8">
    <source>
        <dbReference type="EMBL" id="GBM39663.1"/>
    </source>
</evidence>
<feature type="domain" description="Sulfatase N-terminal" evidence="6">
    <location>
        <begin position="76"/>
        <end position="175"/>
    </location>
</feature>
<dbReference type="InterPro" id="IPR047115">
    <property type="entry name" value="ARSB"/>
</dbReference>
<protein>
    <submittedName>
        <fullName evidence="8">Arylsulfatase B</fullName>
    </submittedName>
</protein>
<dbReference type="PANTHER" id="PTHR10342:SF273">
    <property type="entry name" value="RE14504P"/>
    <property type="match status" value="1"/>
</dbReference>
<evidence type="ECO:0000256" key="1">
    <source>
        <dbReference type="ARBA" id="ARBA00001913"/>
    </source>
</evidence>
<name>A0A4Y2FDR6_ARAVE</name>
<keyword evidence="5" id="KW-0325">Glycoprotein</keyword>
<keyword evidence="3" id="KW-0479">Metal-binding</keyword>
<dbReference type="EMBL" id="BGPR01173680">
    <property type="protein sequence ID" value="GBM39716.1"/>
    <property type="molecule type" value="Genomic_DNA"/>
</dbReference>
<evidence type="ECO:0000313" key="10">
    <source>
        <dbReference type="Proteomes" id="UP000499080"/>
    </source>
</evidence>
<evidence type="ECO:0000313" key="9">
    <source>
        <dbReference type="EMBL" id="GBM39716.1"/>
    </source>
</evidence>
<comment type="caution">
    <text evidence="8">The sequence shown here is derived from an EMBL/GenBank/DDBJ whole genome shotgun (WGS) entry which is preliminary data.</text>
</comment>
<evidence type="ECO:0000313" key="7">
    <source>
        <dbReference type="EMBL" id="GBM39599.1"/>
    </source>
</evidence>
<dbReference type="InterPro" id="IPR000917">
    <property type="entry name" value="Sulfatase_N"/>
</dbReference>
<reference evidence="8 10" key="1">
    <citation type="journal article" date="2019" name="Sci. Rep.">
        <title>Orb-weaving spider Araneus ventricosus genome elucidates the spidroin gene catalogue.</title>
        <authorList>
            <person name="Kono N."/>
            <person name="Nakamura H."/>
            <person name="Ohtoshi R."/>
            <person name="Moran D.A.P."/>
            <person name="Shinohara A."/>
            <person name="Yoshida Y."/>
            <person name="Fujiwara M."/>
            <person name="Mori M."/>
            <person name="Tomita M."/>
            <person name="Arakawa K."/>
        </authorList>
    </citation>
    <scope>NUCLEOTIDE SEQUENCE [LARGE SCALE GENOMIC DNA]</scope>
</reference>
<dbReference type="PANTHER" id="PTHR10342">
    <property type="entry name" value="ARYLSULFATASE"/>
    <property type="match status" value="1"/>
</dbReference>
<dbReference type="GO" id="GO:0008484">
    <property type="term" value="F:sulfuric ester hydrolase activity"/>
    <property type="evidence" value="ECO:0007669"/>
    <property type="project" value="InterPro"/>
</dbReference>
<comment type="similarity">
    <text evidence="2">Belongs to the sulfatase family.</text>
</comment>
<keyword evidence="10" id="KW-1185">Reference proteome</keyword>
<dbReference type="SUPFAM" id="SSF53649">
    <property type="entry name" value="Alkaline phosphatase-like"/>
    <property type="match status" value="1"/>
</dbReference>
<dbReference type="AlphaFoldDB" id="A0A4Y2FDR6"/>
<evidence type="ECO:0000256" key="3">
    <source>
        <dbReference type="ARBA" id="ARBA00022723"/>
    </source>
</evidence>
<dbReference type="EMBL" id="BGPR01173666">
    <property type="protein sequence ID" value="GBM39663.1"/>
    <property type="molecule type" value="Genomic_DNA"/>
</dbReference>
<evidence type="ECO:0000256" key="4">
    <source>
        <dbReference type="ARBA" id="ARBA00022837"/>
    </source>
</evidence>
<organism evidence="8 10">
    <name type="scientific">Araneus ventricosus</name>
    <name type="common">Orbweaver spider</name>
    <name type="synonym">Epeira ventricosa</name>
    <dbReference type="NCBI Taxonomy" id="182803"/>
    <lineage>
        <taxon>Eukaryota</taxon>
        <taxon>Metazoa</taxon>
        <taxon>Ecdysozoa</taxon>
        <taxon>Arthropoda</taxon>
        <taxon>Chelicerata</taxon>
        <taxon>Arachnida</taxon>
        <taxon>Araneae</taxon>
        <taxon>Araneomorphae</taxon>
        <taxon>Entelegynae</taxon>
        <taxon>Araneoidea</taxon>
        <taxon>Araneidae</taxon>
        <taxon>Araneus</taxon>
    </lineage>
</organism>
<dbReference type="Gene3D" id="3.40.720.10">
    <property type="entry name" value="Alkaline Phosphatase, subunit A"/>
    <property type="match status" value="1"/>
</dbReference>
<evidence type="ECO:0000259" key="6">
    <source>
        <dbReference type="Pfam" id="PF00884"/>
    </source>
</evidence>
<comment type="cofactor">
    <cofactor evidence="1">
        <name>Ca(2+)</name>
        <dbReference type="ChEBI" id="CHEBI:29108"/>
    </cofactor>
</comment>
<feature type="non-terminal residue" evidence="8">
    <location>
        <position position="176"/>
    </location>
</feature>
<sequence>MTPAINTAGRLCWMASRWPSDYLLCPKLKEHSSGIRFSSSSDAKIAAENWLNGQGCGFYQAGLNKLVLRSDKVINIFSTASVLDEGVGSVFRALHQKDMLKNSVFIFTSDNGGEVNKERDGQGSNYPLRGNKYTPWEGGIRLPAVIWSPLLNLSKPRIAQQLMHVSDWLPTLYTAA</sequence>
<gene>
    <name evidence="8" type="primary">Arsb_15</name>
    <name evidence="9" type="synonym">Arsb_23</name>
    <name evidence="7" type="synonym">Arsb_9</name>
    <name evidence="9" type="ORF">AVEN_187093_1</name>
    <name evidence="7" type="ORF">AVEN_192311_1</name>
    <name evidence="8" type="ORF">AVEN_61781_1</name>
</gene>
<proteinExistence type="inferred from homology"/>